<feature type="domain" description="Protein kinase" evidence="13">
    <location>
        <begin position="317"/>
        <end position="632"/>
    </location>
</feature>
<evidence type="ECO:0000256" key="4">
    <source>
        <dbReference type="ARBA" id="ARBA00022692"/>
    </source>
</evidence>
<dbReference type="PROSITE" id="PS00107">
    <property type="entry name" value="PROTEIN_KINASE_ATP"/>
    <property type="match status" value="1"/>
</dbReference>
<keyword evidence="7 12" id="KW-1133">Transmembrane helix</keyword>
<dbReference type="SUPFAM" id="SSF52058">
    <property type="entry name" value="L domain-like"/>
    <property type="match status" value="1"/>
</dbReference>
<keyword evidence="5" id="KW-0732">Signal</keyword>
<evidence type="ECO:0000256" key="9">
    <source>
        <dbReference type="ARBA" id="ARBA00023170"/>
    </source>
</evidence>
<dbReference type="SUPFAM" id="SSF56112">
    <property type="entry name" value="Protein kinase-like (PK-like)"/>
    <property type="match status" value="1"/>
</dbReference>
<dbReference type="InterPro" id="IPR000719">
    <property type="entry name" value="Prot_kinase_dom"/>
</dbReference>
<protein>
    <recommendedName>
        <fullName evidence="13">Protein kinase domain-containing protein</fullName>
    </recommendedName>
</protein>
<dbReference type="PANTHER" id="PTHR48007:SF67">
    <property type="entry name" value="POLLEN RECEPTOR-LIKE KINASE 1"/>
    <property type="match status" value="1"/>
</dbReference>
<dbReference type="InterPro" id="IPR013210">
    <property type="entry name" value="LRR_N_plant-typ"/>
</dbReference>
<name>A0AAD5CAT6_AMBAR</name>
<keyword evidence="4 12" id="KW-0812">Transmembrane</keyword>
<evidence type="ECO:0000313" key="15">
    <source>
        <dbReference type="Proteomes" id="UP001206925"/>
    </source>
</evidence>
<evidence type="ECO:0000256" key="2">
    <source>
        <dbReference type="ARBA" id="ARBA00022553"/>
    </source>
</evidence>
<dbReference type="FunFam" id="1.10.510.10:FF:000480">
    <property type="entry name" value="Pollen receptor-like kinase 1"/>
    <property type="match status" value="1"/>
</dbReference>
<dbReference type="AlphaFoldDB" id="A0AAD5CAT6"/>
<evidence type="ECO:0000256" key="11">
    <source>
        <dbReference type="SAM" id="MobiDB-lite"/>
    </source>
</evidence>
<dbReference type="Gene3D" id="3.80.10.10">
    <property type="entry name" value="Ribonuclease Inhibitor"/>
    <property type="match status" value="1"/>
</dbReference>
<keyword evidence="9" id="KW-0675">Receptor</keyword>
<feature type="region of interest" description="Disordered" evidence="11">
    <location>
        <begin position="264"/>
        <end position="292"/>
    </location>
</feature>
<reference evidence="14" key="1">
    <citation type="submission" date="2022-06" db="EMBL/GenBank/DDBJ databases">
        <title>Uncovering the hologenomic basis of an extraordinary plant invasion.</title>
        <authorList>
            <person name="Bieker V.C."/>
            <person name="Martin M.D."/>
            <person name="Gilbert T."/>
            <person name="Hodgins K."/>
            <person name="Battlay P."/>
            <person name="Petersen B."/>
            <person name="Wilson J."/>
        </authorList>
    </citation>
    <scope>NUCLEOTIDE SEQUENCE</scope>
    <source>
        <strain evidence="14">AA19_3_7</strain>
        <tissue evidence="14">Leaf</tissue>
    </source>
</reference>
<evidence type="ECO:0000256" key="8">
    <source>
        <dbReference type="ARBA" id="ARBA00023136"/>
    </source>
</evidence>
<keyword evidence="8 12" id="KW-0472">Membrane</keyword>
<dbReference type="Gene3D" id="3.30.200.20">
    <property type="entry name" value="Phosphorylase Kinase, domain 1"/>
    <property type="match status" value="1"/>
</dbReference>
<comment type="subcellular location">
    <subcellularLocation>
        <location evidence="1">Membrane</location>
        <topology evidence="1">Single-pass membrane protein</topology>
    </subcellularLocation>
</comment>
<feature type="binding site" evidence="10">
    <location>
        <position position="346"/>
    </location>
    <ligand>
        <name>ATP</name>
        <dbReference type="ChEBI" id="CHEBI:30616"/>
    </ligand>
</feature>
<evidence type="ECO:0000256" key="7">
    <source>
        <dbReference type="ARBA" id="ARBA00022989"/>
    </source>
</evidence>
<dbReference type="Gene3D" id="1.10.510.10">
    <property type="entry name" value="Transferase(Phosphotransferase) domain 1"/>
    <property type="match status" value="1"/>
</dbReference>
<keyword evidence="3" id="KW-0433">Leucine-rich repeat</keyword>
<keyword evidence="6" id="KW-0677">Repeat</keyword>
<dbReference type="GO" id="GO:0005524">
    <property type="term" value="F:ATP binding"/>
    <property type="evidence" value="ECO:0007669"/>
    <property type="project" value="UniProtKB-UniRule"/>
</dbReference>
<evidence type="ECO:0000256" key="10">
    <source>
        <dbReference type="PROSITE-ProRule" id="PRU10141"/>
    </source>
</evidence>
<dbReference type="EMBL" id="JAMZMK010008930">
    <property type="protein sequence ID" value="KAI7737873.1"/>
    <property type="molecule type" value="Genomic_DNA"/>
</dbReference>
<dbReference type="Pfam" id="PF07714">
    <property type="entry name" value="PK_Tyr_Ser-Thr"/>
    <property type="match status" value="1"/>
</dbReference>
<keyword evidence="10" id="KW-0067">ATP-binding</keyword>
<dbReference type="InterPro" id="IPR001611">
    <property type="entry name" value="Leu-rich_rpt"/>
</dbReference>
<feature type="compositionally biased region" description="Low complexity" evidence="11">
    <location>
        <begin position="623"/>
        <end position="632"/>
    </location>
</feature>
<dbReference type="InterPro" id="IPR001245">
    <property type="entry name" value="Ser-Thr/Tyr_kinase_cat_dom"/>
</dbReference>
<dbReference type="InterPro" id="IPR017441">
    <property type="entry name" value="Protein_kinase_ATP_BS"/>
</dbReference>
<dbReference type="InterPro" id="IPR046959">
    <property type="entry name" value="PRK1-6/SRF4-like"/>
</dbReference>
<evidence type="ECO:0000256" key="3">
    <source>
        <dbReference type="ARBA" id="ARBA00022614"/>
    </source>
</evidence>
<dbReference type="InterPro" id="IPR011009">
    <property type="entry name" value="Kinase-like_dom_sf"/>
</dbReference>
<feature type="region of interest" description="Disordered" evidence="11">
    <location>
        <begin position="597"/>
        <end position="632"/>
    </location>
</feature>
<keyword evidence="10" id="KW-0547">Nucleotide-binding</keyword>
<proteinExistence type="predicted"/>
<dbReference type="PROSITE" id="PS50011">
    <property type="entry name" value="PROTEIN_KINASE_DOM"/>
    <property type="match status" value="1"/>
</dbReference>
<dbReference type="GO" id="GO:0004672">
    <property type="term" value="F:protein kinase activity"/>
    <property type="evidence" value="ECO:0007669"/>
    <property type="project" value="InterPro"/>
</dbReference>
<sequence>MLHMLQTCKHVLSDDSDITKLITFKSSLNNTEALANWDPNVAPCNMDKENWTGIICGKDGSVFGLRLENMGLTGTIDMDILSKLSGLRTISFANNSFAGLIPDVSKISLLRSVYLSNNNFSGAIRDDMFSGMSGMRRVEVQNNKFSGRVPASLTGLSILVDLQMQDNEFEGKIPNFEQKDLKVNFANNRLSGRVPSGLRNQDPNSFAGNNVCGPPVTTKCKSSNNKHTRKTLIIAIIGVLAILFIILLIFRKRKTPKNAYKNHQTMKLDRNNPYKTSSKELKKENDEENDAKRVEKSGNIEFVRSDIEVFELQDLLRASAEVLGGGSFGSTYKAVLLGGQAAVVVKRFREMNNVRKEEFYVHMTRLGRFSHPNLLPLVAFHYKKDEKLLITDFAENGSLASHLHVNRKPNEPGLDWPTRLKIIKGVTQGLAYLYNELPHLSLPHGHLKSSNVLLDNAFNPLLADYALSPVVSKRHAQECMVAYKSPEYTYHNRTTNKTDVWCLGILILEILTGKFPANYLKQGKGGSSDLETWVNSVVREEWTGEVFDKDMKGTKNSEGEMLKLLKIGMCCCEWDVDRRWDMTVAVRRIEELMERGGDDEYSSCTSDGDAYSSKGMTDDDFSFSKSVVDPKP</sequence>
<evidence type="ECO:0000313" key="14">
    <source>
        <dbReference type="EMBL" id="KAI7737873.1"/>
    </source>
</evidence>
<dbReference type="InterPro" id="IPR032675">
    <property type="entry name" value="LRR_dom_sf"/>
</dbReference>
<dbReference type="Pfam" id="PF13855">
    <property type="entry name" value="LRR_8"/>
    <property type="match status" value="1"/>
</dbReference>
<dbReference type="Proteomes" id="UP001206925">
    <property type="component" value="Unassembled WGS sequence"/>
</dbReference>
<evidence type="ECO:0000259" key="13">
    <source>
        <dbReference type="PROSITE" id="PS50011"/>
    </source>
</evidence>
<accession>A0AAD5CAT6</accession>
<comment type="caution">
    <text evidence="14">The sequence shown here is derived from an EMBL/GenBank/DDBJ whole genome shotgun (WGS) entry which is preliminary data.</text>
</comment>
<feature type="transmembrane region" description="Helical" evidence="12">
    <location>
        <begin position="232"/>
        <end position="250"/>
    </location>
</feature>
<dbReference type="GO" id="GO:0016020">
    <property type="term" value="C:membrane"/>
    <property type="evidence" value="ECO:0007669"/>
    <property type="project" value="UniProtKB-SubCell"/>
</dbReference>
<keyword evidence="15" id="KW-1185">Reference proteome</keyword>
<evidence type="ECO:0000256" key="5">
    <source>
        <dbReference type="ARBA" id="ARBA00022729"/>
    </source>
</evidence>
<evidence type="ECO:0000256" key="1">
    <source>
        <dbReference type="ARBA" id="ARBA00004167"/>
    </source>
</evidence>
<evidence type="ECO:0000256" key="6">
    <source>
        <dbReference type="ARBA" id="ARBA00022737"/>
    </source>
</evidence>
<dbReference type="PANTHER" id="PTHR48007">
    <property type="entry name" value="LEUCINE-RICH REPEAT RECEPTOR-LIKE PROTEIN KINASE PXC1"/>
    <property type="match status" value="1"/>
</dbReference>
<organism evidence="14 15">
    <name type="scientific">Ambrosia artemisiifolia</name>
    <name type="common">Common ragweed</name>
    <dbReference type="NCBI Taxonomy" id="4212"/>
    <lineage>
        <taxon>Eukaryota</taxon>
        <taxon>Viridiplantae</taxon>
        <taxon>Streptophyta</taxon>
        <taxon>Embryophyta</taxon>
        <taxon>Tracheophyta</taxon>
        <taxon>Spermatophyta</taxon>
        <taxon>Magnoliopsida</taxon>
        <taxon>eudicotyledons</taxon>
        <taxon>Gunneridae</taxon>
        <taxon>Pentapetalae</taxon>
        <taxon>asterids</taxon>
        <taxon>campanulids</taxon>
        <taxon>Asterales</taxon>
        <taxon>Asteraceae</taxon>
        <taxon>Asteroideae</taxon>
        <taxon>Heliantheae alliance</taxon>
        <taxon>Heliantheae</taxon>
        <taxon>Ambrosia</taxon>
    </lineage>
</organism>
<feature type="compositionally biased region" description="Basic and acidic residues" evidence="11">
    <location>
        <begin position="266"/>
        <end position="292"/>
    </location>
</feature>
<dbReference type="Pfam" id="PF08263">
    <property type="entry name" value="LRRNT_2"/>
    <property type="match status" value="1"/>
</dbReference>
<evidence type="ECO:0000256" key="12">
    <source>
        <dbReference type="SAM" id="Phobius"/>
    </source>
</evidence>
<keyword evidence="2" id="KW-0597">Phosphoprotein</keyword>
<gene>
    <name evidence="14" type="ORF">M8C21_000968</name>
</gene>